<dbReference type="EMBL" id="CP029193">
    <property type="protein sequence ID" value="QES30123.1"/>
    <property type="molecule type" value="Genomic_DNA"/>
</dbReference>
<name>A0A5P2BI33_STRVZ</name>
<protein>
    <submittedName>
        <fullName evidence="4">Uncharacterized protein</fullName>
    </submittedName>
</protein>
<feature type="compositionally biased region" description="Basic and acidic residues" evidence="1">
    <location>
        <begin position="274"/>
        <end position="284"/>
    </location>
</feature>
<evidence type="ECO:0000259" key="2">
    <source>
        <dbReference type="Pfam" id="PF20014"/>
    </source>
</evidence>
<reference evidence="4 5" key="1">
    <citation type="submission" date="2018-05" db="EMBL/GenBank/DDBJ databases">
        <title>Streptomyces venezuelae.</title>
        <authorList>
            <person name="Kim W."/>
            <person name="Lee N."/>
            <person name="Cho B.-K."/>
        </authorList>
    </citation>
    <scope>NUCLEOTIDE SEQUENCE [LARGE SCALE GENOMIC DNA]</scope>
    <source>
        <strain evidence="4 5">ATCC 14583</strain>
    </source>
</reference>
<sequence>MGAPDSDDAGSELSYSLLPDGGRLLCAALPGQRVEALHLSADTPGPGPVWPIDTWRSASWEGERAESLGSGFVESELPVPEAHFDRELLVEFARERADRVAPFLADVRRLFEDPAGRQIVLVEDDSGTVARWIALACASLPEAYVSALTFTTRSADPRRAPQRIIGIGPDAAFDRSDDAVVEYLYRVHDGTGGGPESPPTEPDAWARLTAERWLTGNPPRPPRGAVTGPEGPFALIPLVAGALRGSRGGGGAGVTEGVDGADRADPTAGPDRAGGADHADRADGAGCADRVDGADRTDGAGCADHLDQTNHLDEPGRLADTEHLRGADRADRTESAGRADRIDQTNHLDEPDRAADSDRSRGADGAGHGGRADRVGGAHRADHLDDGARTAPRHAHPGPSAPAPLVGLSGDTLRAVLDAFTHSVARGEADDRTLGELDQLCRGLDGDQALAARPLALALVRHRLDACRGRGTLPDLAAFEGLPLGQEAWRELREEYGDRADDALRARLRDPVGTWTEPLRLALAVGADGGPGLDEAMKRLADALLHPERRDCAQAVQVLAALDHAPLTRRVLRLLLVDFTERKLDRLRALADSPQGDWLRRNIDDAPLTVRLAAAAAQWHGPPDRLRGVELFERLTGFLSNRRVEDVRTLNLLWRIVWRNDPPDRAEQPRVARLCTPRLIIEADLGRRVTGWLREPDRCDRELVDFAREMRKDPKLGAQDRDTAELLVTAQDLADGRLAVSRASVARLKELGRKVSPLGMVLRKGVDERVGRALAGANPLDVCESHGLQILVAAGPDLLGAYRAHLLEERTRDRLERELPGCPAELAAYYHVWRPRKRHGVTAHWRDVAAELLDQVLAPVLAHLDDHRLGQVATVLRREGQDVQEWTAWRHRIAQEQS</sequence>
<dbReference type="Pfam" id="PF20052">
    <property type="entry name" value="GAP1-C"/>
    <property type="match status" value="1"/>
</dbReference>
<keyword evidence="5" id="KW-1185">Reference proteome</keyword>
<dbReference type="Pfam" id="PF20014">
    <property type="entry name" value="GAP1-M"/>
    <property type="match status" value="1"/>
</dbReference>
<dbReference type="InterPro" id="IPR045401">
    <property type="entry name" value="GAP1-M"/>
</dbReference>
<gene>
    <name evidence="4" type="ORF">DEJ47_30050</name>
</gene>
<feature type="domain" description="GTPase-associated protein 1-like C-terminal" evidence="3">
    <location>
        <begin position="407"/>
        <end position="884"/>
    </location>
</feature>
<evidence type="ECO:0000313" key="5">
    <source>
        <dbReference type="Proteomes" id="UP000323046"/>
    </source>
</evidence>
<evidence type="ECO:0000313" key="4">
    <source>
        <dbReference type="EMBL" id="QES30123.1"/>
    </source>
</evidence>
<evidence type="ECO:0000256" key="1">
    <source>
        <dbReference type="SAM" id="MobiDB-lite"/>
    </source>
</evidence>
<dbReference type="Proteomes" id="UP000323046">
    <property type="component" value="Chromosome"/>
</dbReference>
<organism evidence="4 5">
    <name type="scientific">Streptomyces venezuelae</name>
    <dbReference type="NCBI Taxonomy" id="54571"/>
    <lineage>
        <taxon>Bacteria</taxon>
        <taxon>Bacillati</taxon>
        <taxon>Actinomycetota</taxon>
        <taxon>Actinomycetes</taxon>
        <taxon>Kitasatosporales</taxon>
        <taxon>Streptomycetaceae</taxon>
        <taxon>Streptomyces</taxon>
    </lineage>
</organism>
<accession>A0A5P2BI33</accession>
<feature type="region of interest" description="Disordered" evidence="1">
    <location>
        <begin position="299"/>
        <end position="407"/>
    </location>
</feature>
<feature type="compositionally biased region" description="Basic and acidic residues" evidence="1">
    <location>
        <begin position="299"/>
        <end position="362"/>
    </location>
</feature>
<feature type="region of interest" description="Disordered" evidence="1">
    <location>
        <begin position="246"/>
        <end position="284"/>
    </location>
</feature>
<proteinExistence type="predicted"/>
<dbReference type="InterPro" id="IPR049532">
    <property type="entry name" value="GAP1-like_C"/>
</dbReference>
<dbReference type="AlphaFoldDB" id="A0A5P2BI33"/>
<feature type="domain" description="GTPase-associated protein 1 middle" evidence="2">
    <location>
        <begin position="90"/>
        <end position="181"/>
    </location>
</feature>
<evidence type="ECO:0000259" key="3">
    <source>
        <dbReference type="Pfam" id="PF20052"/>
    </source>
</evidence>
<feature type="compositionally biased region" description="Basic and acidic residues" evidence="1">
    <location>
        <begin position="370"/>
        <end position="388"/>
    </location>
</feature>